<dbReference type="PATRIC" id="fig|937777.3.peg.4218"/>
<dbReference type="HOGENOM" id="CLU_1545107_0_0_0"/>
<keyword evidence="2" id="KW-1185">Reference proteome</keyword>
<dbReference type="RefSeq" id="WP_015231454.1">
    <property type="nucleotide sequence ID" value="NC_019789.1"/>
</dbReference>
<evidence type="ECO:0000313" key="2">
    <source>
        <dbReference type="Proteomes" id="UP000010467"/>
    </source>
</evidence>
<reference evidence="2" key="1">
    <citation type="submission" date="2012-03" db="EMBL/GenBank/DDBJ databases">
        <title>Complete sequence of plasmid 1 of Deinococcus peraridilitoris DSM 19664.</title>
        <authorList>
            <person name="Lucas S."/>
            <person name="Copeland A."/>
            <person name="Lapidus A."/>
            <person name="Glavina del Rio T."/>
            <person name="Dalin E."/>
            <person name="Tice H."/>
            <person name="Bruce D."/>
            <person name="Goodwin L."/>
            <person name="Pitluck S."/>
            <person name="Peters L."/>
            <person name="Mikhailova N."/>
            <person name="Lu M."/>
            <person name="Kyrpides N."/>
            <person name="Mavromatis K."/>
            <person name="Ivanova N."/>
            <person name="Brettin T."/>
            <person name="Detter J.C."/>
            <person name="Han C."/>
            <person name="Larimer F."/>
            <person name="Land M."/>
            <person name="Hauser L."/>
            <person name="Markowitz V."/>
            <person name="Cheng J.-F."/>
            <person name="Hugenholtz P."/>
            <person name="Woyke T."/>
            <person name="Wu D."/>
            <person name="Pukall R."/>
            <person name="Steenblock K."/>
            <person name="Brambilla E."/>
            <person name="Klenk H.-P."/>
            <person name="Eisen J.A."/>
        </authorList>
    </citation>
    <scope>NUCLEOTIDE SEQUENCE [LARGE SCALE GENOMIC DNA]</scope>
    <source>
        <strain evidence="2">DSM 19664 / LMG 22246 / CIP 109416 / KR-200</strain>
        <plasmid evidence="2">Plasmid pDEIPE01</plasmid>
    </source>
</reference>
<dbReference type="KEGG" id="dpd:Deipe_4189"/>
<name>L0A6P5_DEIPD</name>
<proteinExistence type="predicted"/>
<protein>
    <submittedName>
        <fullName evidence="1">Uncharacterized protein</fullName>
    </submittedName>
</protein>
<accession>L0A6P5</accession>
<organism evidence="1 2">
    <name type="scientific">Deinococcus peraridilitoris (strain DSM 19664 / LMG 22246 / CIP 109416 / KR-200)</name>
    <dbReference type="NCBI Taxonomy" id="937777"/>
    <lineage>
        <taxon>Bacteria</taxon>
        <taxon>Thermotogati</taxon>
        <taxon>Deinococcota</taxon>
        <taxon>Deinococci</taxon>
        <taxon>Deinococcales</taxon>
        <taxon>Deinococcaceae</taxon>
        <taxon>Deinococcus</taxon>
    </lineage>
</organism>
<evidence type="ECO:0000313" key="1">
    <source>
        <dbReference type="EMBL" id="AFZ69553.1"/>
    </source>
</evidence>
<dbReference type="Proteomes" id="UP000010467">
    <property type="component" value="Plasmid pDEIPE01"/>
</dbReference>
<geneLocation type="plasmid" evidence="1 2">
    <name>pDEIPE01</name>
</geneLocation>
<sequence>MPNTKPTKRLPSHAALVAFSVSVLLSLPSAQTPYQPVLAGTTGELRWALFDTDDTLQKVKASVQRDLVLVANPVGNVIGVRYEDAELIWVSRIPAQRYDQRIPAEGISSFWLFHSYEADFLRQGYRVVDASRSVGPGFARARYQKGDMSIEFLLHQEAQNLWRFRLNLLDAMR</sequence>
<keyword evidence="1" id="KW-0614">Plasmid</keyword>
<dbReference type="EMBL" id="CP003383">
    <property type="protein sequence ID" value="AFZ69553.1"/>
    <property type="molecule type" value="Genomic_DNA"/>
</dbReference>
<dbReference type="AlphaFoldDB" id="L0A6P5"/>
<gene>
    <name evidence="1" type="ordered locus">Deipe_4189</name>
</gene>